<evidence type="ECO:0000313" key="2">
    <source>
        <dbReference type="EMBL" id="CAE6488937.1"/>
    </source>
</evidence>
<proteinExistence type="predicted"/>
<accession>A0A8H3H6Q1</accession>
<dbReference type="AlphaFoldDB" id="A0A8H3H6Q1"/>
<protein>
    <submittedName>
        <fullName evidence="2">Uncharacterized protein</fullName>
    </submittedName>
</protein>
<feature type="region of interest" description="Disordered" evidence="1">
    <location>
        <begin position="209"/>
        <end position="236"/>
    </location>
</feature>
<dbReference type="Proteomes" id="UP000663853">
    <property type="component" value="Unassembled WGS sequence"/>
</dbReference>
<organism evidence="2 3">
    <name type="scientific">Rhizoctonia solani</name>
    <dbReference type="NCBI Taxonomy" id="456999"/>
    <lineage>
        <taxon>Eukaryota</taxon>
        <taxon>Fungi</taxon>
        <taxon>Dikarya</taxon>
        <taxon>Basidiomycota</taxon>
        <taxon>Agaricomycotina</taxon>
        <taxon>Agaricomycetes</taxon>
        <taxon>Cantharellales</taxon>
        <taxon>Ceratobasidiaceae</taxon>
        <taxon>Rhizoctonia</taxon>
    </lineage>
</organism>
<evidence type="ECO:0000256" key="1">
    <source>
        <dbReference type="SAM" id="MobiDB-lite"/>
    </source>
</evidence>
<reference evidence="2" key="1">
    <citation type="submission" date="2021-01" db="EMBL/GenBank/DDBJ databases">
        <authorList>
            <person name="Kaushik A."/>
        </authorList>
    </citation>
    <scope>NUCLEOTIDE SEQUENCE</scope>
    <source>
        <strain evidence="2">AG6-10EEA</strain>
    </source>
</reference>
<name>A0A8H3H6Q1_9AGAM</name>
<sequence length="276" mass="31506">MFNQAITEPQPVVPACSDSFFFLRFAIAESTMLIGQIGYPQYNIIAAIATPEGELYSTSDPSRLCPGHWKCWVASAEGERFEVIWWPVQPKAIPIEHKNLVLRATVYIDGVEVEQGILKPRDWLAGRHGWINGQQADSSTLRHFQWGSRELLDDKNKPKKKIDPKNLNTIRVVVEWGTQPRLRTRKIPIAQRNWSPVRARPSDIKFDNMSAATLGDSSPHKADPRRPPFRPAPGLNPRTFLFQYASEDWIETQGIVLKDHASDEPIFPKEPKYTKR</sequence>
<evidence type="ECO:0000313" key="3">
    <source>
        <dbReference type="Proteomes" id="UP000663853"/>
    </source>
</evidence>
<comment type="caution">
    <text evidence="2">The sequence shown here is derived from an EMBL/GenBank/DDBJ whole genome shotgun (WGS) entry which is preliminary data.</text>
</comment>
<gene>
    <name evidence="2" type="ORF">RDB_LOCUS98668</name>
</gene>
<dbReference type="EMBL" id="CAJMXA010002915">
    <property type="protein sequence ID" value="CAE6488937.1"/>
    <property type="molecule type" value="Genomic_DNA"/>
</dbReference>